<accession>A0A6C0C6D4</accession>
<dbReference type="GO" id="GO:0005634">
    <property type="term" value="C:nucleus"/>
    <property type="evidence" value="ECO:0007669"/>
    <property type="project" value="TreeGrafter"/>
</dbReference>
<organism evidence="4">
    <name type="scientific">viral metagenome</name>
    <dbReference type="NCBI Taxonomy" id="1070528"/>
    <lineage>
        <taxon>unclassified sequences</taxon>
        <taxon>metagenomes</taxon>
        <taxon>organismal metagenomes</taxon>
    </lineage>
</organism>
<dbReference type="Gene3D" id="1.10.472.10">
    <property type="entry name" value="Cyclin-like"/>
    <property type="match status" value="1"/>
</dbReference>
<name>A0A6C0C6D4_9ZZZZ</name>
<dbReference type="InterPro" id="IPR013763">
    <property type="entry name" value="Cyclin-like_dom"/>
</dbReference>
<dbReference type="PANTHER" id="PTHR11618:SF13">
    <property type="entry name" value="TRANSCRIPTION INITIATION FACTOR IIB"/>
    <property type="match status" value="1"/>
</dbReference>
<keyword evidence="1" id="KW-0805">Transcription regulation</keyword>
<dbReference type="Pfam" id="PF00382">
    <property type="entry name" value="TFIIB"/>
    <property type="match status" value="1"/>
</dbReference>
<dbReference type="InterPro" id="IPR036915">
    <property type="entry name" value="Cyclin-like_sf"/>
</dbReference>
<evidence type="ECO:0000313" key="4">
    <source>
        <dbReference type="EMBL" id="QHS99882.1"/>
    </source>
</evidence>
<keyword evidence="2" id="KW-0804">Transcription</keyword>
<evidence type="ECO:0000256" key="2">
    <source>
        <dbReference type="ARBA" id="ARBA00023163"/>
    </source>
</evidence>
<dbReference type="SUPFAM" id="SSF47954">
    <property type="entry name" value="Cyclin-like"/>
    <property type="match status" value="2"/>
</dbReference>
<evidence type="ECO:0000256" key="1">
    <source>
        <dbReference type="ARBA" id="ARBA00023015"/>
    </source>
</evidence>
<dbReference type="GO" id="GO:0017025">
    <property type="term" value="F:TBP-class protein binding"/>
    <property type="evidence" value="ECO:0007669"/>
    <property type="project" value="InterPro"/>
</dbReference>
<dbReference type="InterPro" id="IPR013150">
    <property type="entry name" value="TFIIB_cyclin"/>
</dbReference>
<feature type="domain" description="Cyclin-like" evidence="3">
    <location>
        <begin position="219"/>
        <end position="302"/>
    </location>
</feature>
<dbReference type="GO" id="GO:0070897">
    <property type="term" value="P:transcription preinitiation complex assembly"/>
    <property type="evidence" value="ECO:0007669"/>
    <property type="project" value="InterPro"/>
</dbReference>
<proteinExistence type="predicted"/>
<sequence>MDNLLNSLNEYSNVSKLEITSETCCEDYTNHSVSEEKSICRVCGNDINSNISFLPEKCYDNKNQSHHGMPVNELLPDTNLGSVVGGKHYSNYNMRLVQQVNNYSSITYKDRSVLQVFTLIADCCKRHGINDKIVGEAKSIYKHICEKKISRGSNRKGIIAACVFMASKNVGNPRSSKEISKVFDCDSKVITKGIKSVNEILRIHKLGDRVNKERVEYSDLITRFCNNINIEPKQIDEIHLLAKNLLKKYKSELSSCTPSSLSASFIYYYIYLNKLKISKKDLSENTHISIVTIQKIVNLLNDLEIKKNEIY</sequence>
<evidence type="ECO:0000259" key="3">
    <source>
        <dbReference type="SMART" id="SM00385"/>
    </source>
</evidence>
<feature type="domain" description="Cyclin-like" evidence="3">
    <location>
        <begin position="118"/>
        <end position="199"/>
    </location>
</feature>
<dbReference type="GO" id="GO:0097550">
    <property type="term" value="C:transcription preinitiation complex"/>
    <property type="evidence" value="ECO:0007669"/>
    <property type="project" value="TreeGrafter"/>
</dbReference>
<dbReference type="AlphaFoldDB" id="A0A6C0C6D4"/>
<dbReference type="SMART" id="SM00385">
    <property type="entry name" value="CYCLIN"/>
    <property type="match status" value="2"/>
</dbReference>
<dbReference type="PRINTS" id="PR00685">
    <property type="entry name" value="TIFACTORIIB"/>
</dbReference>
<dbReference type="Gene3D" id="1.10.472.170">
    <property type="match status" value="1"/>
</dbReference>
<reference evidence="4" key="1">
    <citation type="journal article" date="2020" name="Nature">
        <title>Giant virus diversity and host interactions through global metagenomics.</title>
        <authorList>
            <person name="Schulz F."/>
            <person name="Roux S."/>
            <person name="Paez-Espino D."/>
            <person name="Jungbluth S."/>
            <person name="Walsh D.A."/>
            <person name="Denef V.J."/>
            <person name="McMahon K.D."/>
            <person name="Konstantinidis K.T."/>
            <person name="Eloe-Fadrosh E.A."/>
            <person name="Kyrpides N.C."/>
            <person name="Woyke T."/>
        </authorList>
    </citation>
    <scope>NUCLEOTIDE SEQUENCE</scope>
    <source>
        <strain evidence="4">GVMAG-M-3300020187-37</strain>
    </source>
</reference>
<dbReference type="EMBL" id="MN739351">
    <property type="protein sequence ID" value="QHS99882.1"/>
    <property type="molecule type" value="Genomic_DNA"/>
</dbReference>
<protein>
    <recommendedName>
        <fullName evidence="3">Cyclin-like domain-containing protein</fullName>
    </recommendedName>
</protein>
<dbReference type="InterPro" id="IPR000812">
    <property type="entry name" value="TFIIB"/>
</dbReference>
<dbReference type="PANTHER" id="PTHR11618">
    <property type="entry name" value="TRANSCRIPTION INITIATION FACTOR IIB-RELATED"/>
    <property type="match status" value="1"/>
</dbReference>